<dbReference type="PANTHER" id="PTHR24148:SF73">
    <property type="entry name" value="HET DOMAIN PROTEIN (AFU_ORTHOLOGUE AFUA_8G01020)"/>
    <property type="match status" value="1"/>
</dbReference>
<dbReference type="InterPro" id="IPR010730">
    <property type="entry name" value="HET"/>
</dbReference>
<evidence type="ECO:0000313" key="2">
    <source>
        <dbReference type="EMBL" id="TVY26821.1"/>
    </source>
</evidence>
<sequence>MATYYEPLDVDFYEIRMLSILPATTHDAVVKCTLEKTSLLGPPKYVALSYCWGDPNFTTTIFVNDIEVNVTVNLADALKHLRLLEVTRVWEDALCINQSDRQERSLQIRHMKHIYSKADDTYSWLGRNDADSSKTAMRFLQKLLLAEDGALPTDLSNVHSPAVNGEALQPTTMPIISEVLAPTSIEEDIAIADAGERRLLETLCRPLQDFFQRPYWKRRWIIQEIAVSPRVQISCDDPRDRIFALLSLCHDGPELVPTPNYRQPLVLVVADISKALLRKKKYCEVVLINRLLETGSNPGPLSLWISDEATKDVAESGYSFLNKQLDSMGKLCMLETSREISLFLQVEGAVIGTIVAATSILGSGGGSNSDRITSGSLEEMLLTDQSTQPTAYYASSAEIAAAITSCLTQRYAGASWYLYRNFPSTAQWFETHTQGFFSVDIVLHASVDMKYRA</sequence>
<dbReference type="InterPro" id="IPR052895">
    <property type="entry name" value="HetReg/Transcr_Mod"/>
</dbReference>
<dbReference type="Pfam" id="PF06985">
    <property type="entry name" value="HET"/>
    <property type="match status" value="1"/>
</dbReference>
<proteinExistence type="predicted"/>
<gene>
    <name evidence="2" type="primary">het-6_3</name>
    <name evidence="2" type="ORF">LHYA1_G004812</name>
</gene>
<organism evidence="2 3">
    <name type="scientific">Lachnellula hyalina</name>
    <dbReference type="NCBI Taxonomy" id="1316788"/>
    <lineage>
        <taxon>Eukaryota</taxon>
        <taxon>Fungi</taxon>
        <taxon>Dikarya</taxon>
        <taxon>Ascomycota</taxon>
        <taxon>Pezizomycotina</taxon>
        <taxon>Leotiomycetes</taxon>
        <taxon>Helotiales</taxon>
        <taxon>Lachnaceae</taxon>
        <taxon>Lachnellula</taxon>
    </lineage>
</organism>
<evidence type="ECO:0000313" key="3">
    <source>
        <dbReference type="Proteomes" id="UP000431533"/>
    </source>
</evidence>
<reference evidence="2 3" key="1">
    <citation type="submission" date="2018-05" db="EMBL/GenBank/DDBJ databases">
        <title>Genome sequencing and assembly of the regulated plant pathogen Lachnellula willkommii and related sister species for the development of diagnostic species identification markers.</title>
        <authorList>
            <person name="Giroux E."/>
            <person name="Bilodeau G."/>
        </authorList>
    </citation>
    <scope>NUCLEOTIDE SEQUENCE [LARGE SCALE GENOMIC DNA]</scope>
    <source>
        <strain evidence="2 3">CBS 185.66</strain>
    </source>
</reference>
<name>A0A8H8R2E6_9HELO</name>
<feature type="domain" description="Heterokaryon incompatibility" evidence="1">
    <location>
        <begin position="45"/>
        <end position="224"/>
    </location>
</feature>
<protein>
    <submittedName>
        <fullName evidence="2">Heterokaryon incompatibility protein 6,OR allele</fullName>
    </submittedName>
</protein>
<dbReference type="PANTHER" id="PTHR24148">
    <property type="entry name" value="ANKYRIN REPEAT DOMAIN-CONTAINING PROTEIN 39 HOMOLOG-RELATED"/>
    <property type="match status" value="1"/>
</dbReference>
<dbReference type="GeneID" id="41985010"/>
<evidence type="ECO:0000259" key="1">
    <source>
        <dbReference type="Pfam" id="PF06985"/>
    </source>
</evidence>
<dbReference type="AlphaFoldDB" id="A0A8H8R2E6"/>
<dbReference type="EMBL" id="QGMH01000061">
    <property type="protein sequence ID" value="TVY26821.1"/>
    <property type="molecule type" value="Genomic_DNA"/>
</dbReference>
<comment type="caution">
    <text evidence="2">The sequence shown here is derived from an EMBL/GenBank/DDBJ whole genome shotgun (WGS) entry which is preliminary data.</text>
</comment>
<accession>A0A8H8R2E6</accession>
<dbReference type="Proteomes" id="UP000431533">
    <property type="component" value="Unassembled WGS sequence"/>
</dbReference>
<dbReference type="OrthoDB" id="3526006at2759"/>
<dbReference type="RefSeq" id="XP_031005609.1">
    <property type="nucleotide sequence ID" value="XM_031149767.1"/>
</dbReference>
<keyword evidence="3" id="KW-1185">Reference proteome</keyword>